<evidence type="ECO:0000256" key="1">
    <source>
        <dbReference type="ARBA" id="ARBA00005296"/>
    </source>
</evidence>
<feature type="compositionally biased region" description="Basic and acidic residues" evidence="3">
    <location>
        <begin position="298"/>
        <end position="307"/>
    </location>
</feature>
<dbReference type="RefSeq" id="XP_011214558.2">
    <property type="nucleotide sequence ID" value="XM_011216256.4"/>
</dbReference>
<feature type="compositionally biased region" description="Polar residues" evidence="3">
    <location>
        <begin position="1068"/>
        <end position="1095"/>
    </location>
</feature>
<feature type="region of interest" description="Disordered" evidence="3">
    <location>
        <begin position="913"/>
        <end position="1179"/>
    </location>
</feature>
<feature type="compositionally biased region" description="Polar residues" evidence="3">
    <location>
        <begin position="924"/>
        <end position="944"/>
    </location>
</feature>
<feature type="compositionally biased region" description="Basic and acidic residues" evidence="3">
    <location>
        <begin position="390"/>
        <end position="403"/>
    </location>
</feature>
<feature type="compositionally biased region" description="Polar residues" evidence="3">
    <location>
        <begin position="562"/>
        <end position="571"/>
    </location>
</feature>
<feature type="compositionally biased region" description="Low complexity" evidence="3">
    <location>
        <begin position="1057"/>
        <end position="1067"/>
    </location>
</feature>
<dbReference type="CDD" id="cd22055">
    <property type="entry name" value="NAC_BTF3"/>
    <property type="match status" value="1"/>
</dbReference>
<sequence>MNVEKLRRLQSQVRIGGKGTARRKKKVMHQTATTDDKKLQSSLKKLSVSTIPGIEEVNIIKDDLTVIHFNNPKAQASLSANTFAVTGHGETKKIVEMLPEILPQLGQETVVQLRMFANSMTGTKKAAGAMGGSDATASTNMLYSVVEEDDVPMLVSDFDEVAKIEAMKVGEQTTTTNEKPAIENTETKGESAAVLPLLSEAKGNENGNNVQPLESLNLNVISNEKLEIRNGNETNVKKQEINTEKENLNRTEKLNIKSTSDVGKNKETQKKNEKKSQQKQEPSRQKSKLENKSQNPIKDNEKPDEIASKSTTLKLDDNREVDESSKDDVTDVIESEKSVQIRSKNVKNNGDNQQTKQLQQRSAKAELPAATKAKEKQMGPESNSQQKQVGLKENEGKNIEKQGESQQTNASLDSIELVNIEQQSDDQNQTQKLPLQQQQKSESPIKQKNKQPQQKQQNQVSQKKTDTEKGLKKAEPLPKSGKQDEKQIIKSSKEKPADKSAESKKTSNEKQSESTKKNVKESSDNQKKSDAQIKSSQEVKAVLADDGKESKKAEPLPESTKDANQQQQSDSVEGEPIKSQQEFVTEEADKPKPESQQVEKTNKDILSIEPTIETGKPAETDIQPPDLSIKTVALQSLESSEKMMQIVNEIAKDILIENLNNLSEETIKNKSLPELPSDQQEAVEKTVESVLNEELEATNTSVEITQEKELNTDNQKSQSLLPKTSLEVVEDLDSNVESLNKDSDVKGIIIVKEKLPSAEKEIIADSPSLTDTILPKVGENNDTSMTVVEQIPNAQILESQKVATPEGGTLGEQLAKQPTLAEIVQSLPPAIPLPTSQIPANNNKIDDVNNEKFIAIDSANKQPSMAEILQSQPPIILPAAVLSSPNNTINIEVKDIQKSEILNKADVKELQLDSSDTVEKEQLCQPQDQGSITPELSTSSTGNVSVVDGKPAPISISPKQKASPPKQATNIKNSNETSKQQPKPSTAGDAKLKLVTKLQPGQQLQQQQTSKVKSKPTNNNKSTPTTPITPTTPNTPTKLSPEKGTTDKQQPIIPVTKAAPDAAPKKANSPQKQQQTDTSAKSKTTLGASTKSARPNTGNTGTTSGTTKKANTPPATSKTNANTGGKQQKINVKGTVSGTQTVAEQPRALVETKSVPTTPPTSSPTIENTAISNKPSLSK</sequence>
<feature type="compositionally biased region" description="Polar residues" evidence="3">
    <location>
        <begin position="340"/>
        <end position="362"/>
    </location>
</feature>
<feature type="compositionally biased region" description="Low complexity" evidence="3">
    <location>
        <begin position="427"/>
        <end position="440"/>
    </location>
</feature>
<dbReference type="Gene3D" id="2.20.70.30">
    <property type="entry name" value="Nascent polypeptide-associated complex domain"/>
    <property type="match status" value="1"/>
</dbReference>
<evidence type="ECO:0000313" key="5">
    <source>
        <dbReference type="EMBL" id="JAC47281.1"/>
    </source>
</evidence>
<feature type="compositionally biased region" description="Basic and acidic residues" evidence="3">
    <location>
        <begin position="237"/>
        <end position="255"/>
    </location>
</feature>
<dbReference type="AlphaFoldDB" id="A0A034VVE6"/>
<feature type="region of interest" description="Disordered" evidence="3">
    <location>
        <begin position="237"/>
        <end position="625"/>
    </location>
</feature>
<feature type="compositionally biased region" description="Low complexity" evidence="3">
    <location>
        <begin position="450"/>
        <end position="462"/>
    </location>
</feature>
<dbReference type="PROSITE" id="PS51151">
    <property type="entry name" value="NAC_AB"/>
    <property type="match status" value="1"/>
</dbReference>
<feature type="compositionally biased region" description="Polar residues" evidence="3">
    <location>
        <begin position="1166"/>
        <end position="1179"/>
    </location>
</feature>
<evidence type="ECO:0000256" key="2">
    <source>
        <dbReference type="RuleBase" id="RU361272"/>
    </source>
</evidence>
<dbReference type="InterPro" id="IPR039370">
    <property type="entry name" value="BTF3"/>
</dbReference>
<proteinExistence type="inferred from homology"/>
<protein>
    <recommendedName>
        <fullName evidence="2">Transcription factor BTF3</fullName>
    </recommendedName>
</protein>
<feature type="compositionally biased region" description="Basic and acidic residues" evidence="3">
    <location>
        <begin position="263"/>
        <end position="291"/>
    </location>
</feature>
<dbReference type="Pfam" id="PF01849">
    <property type="entry name" value="NAC"/>
    <property type="match status" value="1"/>
</dbReference>
<feature type="compositionally biased region" description="Basic and acidic residues" evidence="3">
    <location>
        <begin position="314"/>
        <end position="339"/>
    </location>
</feature>
<dbReference type="PANTHER" id="PTHR10351">
    <property type="entry name" value="TRANSCRIPTION FACTOR BTF3 FAMILY MEMBER"/>
    <property type="match status" value="1"/>
</dbReference>
<dbReference type="RefSeq" id="XP_011214557.2">
    <property type="nucleotide sequence ID" value="XM_011216255.4"/>
</dbReference>
<feature type="compositionally biased region" description="Basic and acidic residues" evidence="3">
    <location>
        <begin position="913"/>
        <end position="922"/>
    </location>
</feature>
<reference evidence="5" key="1">
    <citation type="journal article" date="2014" name="BMC Genomics">
        <title>Characterizing the developmental transcriptome of the oriental fruit fly, Bactrocera dorsalis (Diptera: Tephritidae) through comparative genomic analysis with Drosophila melanogaster utilizing modENCODE datasets.</title>
        <authorList>
            <person name="Geib S.M."/>
            <person name="Calla B."/>
            <person name="Hall B."/>
            <person name="Hou S."/>
            <person name="Manoukis N.C."/>
        </authorList>
    </citation>
    <scope>NUCLEOTIDE SEQUENCE</scope>
    <source>
        <strain evidence="5">Punador</strain>
    </source>
</reference>
<feature type="domain" description="NAC-A/B" evidence="4">
    <location>
        <begin position="33"/>
        <end position="98"/>
    </location>
</feature>
<feature type="compositionally biased region" description="Basic and acidic residues" evidence="3">
    <location>
        <begin position="463"/>
        <end position="531"/>
    </location>
</feature>
<comment type="similarity">
    <text evidence="1 2">Belongs to the NAC-beta family.</text>
</comment>
<dbReference type="FunFam" id="2.20.70.30:FF:000001">
    <property type="entry name" value="Transcription factor BTF3 homolog"/>
    <property type="match status" value="1"/>
</dbReference>
<feature type="compositionally biased region" description="Low complexity" evidence="3">
    <location>
        <begin position="995"/>
        <end position="1039"/>
    </location>
</feature>
<organism evidence="5">
    <name type="scientific">Bactrocera dorsalis</name>
    <name type="common">Oriental fruit fly</name>
    <name type="synonym">Dacus dorsalis</name>
    <dbReference type="NCBI Taxonomy" id="27457"/>
    <lineage>
        <taxon>Eukaryota</taxon>
        <taxon>Metazoa</taxon>
        <taxon>Ecdysozoa</taxon>
        <taxon>Arthropoda</taxon>
        <taxon>Hexapoda</taxon>
        <taxon>Insecta</taxon>
        <taxon>Pterygota</taxon>
        <taxon>Neoptera</taxon>
        <taxon>Endopterygota</taxon>
        <taxon>Diptera</taxon>
        <taxon>Brachycera</taxon>
        <taxon>Muscomorpha</taxon>
        <taxon>Tephritoidea</taxon>
        <taxon>Tephritidae</taxon>
        <taxon>Bactrocera</taxon>
        <taxon>Bactrocera</taxon>
    </lineage>
</organism>
<dbReference type="KEGG" id="bdr:105234050"/>
<gene>
    <name evidence="5" type="primary">BT3L4</name>
</gene>
<feature type="compositionally biased region" description="Low complexity" evidence="3">
    <location>
        <begin position="1096"/>
        <end position="1112"/>
    </location>
</feature>
<dbReference type="EMBL" id="GAKP01011671">
    <property type="protein sequence ID" value="JAC47281.1"/>
    <property type="molecule type" value="Transcribed_RNA"/>
</dbReference>
<evidence type="ECO:0000256" key="3">
    <source>
        <dbReference type="SAM" id="MobiDB-lite"/>
    </source>
</evidence>
<dbReference type="SMART" id="SM01407">
    <property type="entry name" value="NAC"/>
    <property type="match status" value="1"/>
</dbReference>
<dbReference type="InterPro" id="IPR002715">
    <property type="entry name" value="Nas_poly-pep-assoc_cplx_dom"/>
</dbReference>
<accession>A0A034VVE6</accession>
<dbReference type="OrthoDB" id="8033832at2759"/>
<feature type="region of interest" description="Disordered" evidence="3">
    <location>
        <begin position="169"/>
        <end position="191"/>
    </location>
</feature>
<feature type="compositionally biased region" description="Polar residues" evidence="3">
    <location>
        <begin position="966"/>
        <end position="984"/>
    </location>
</feature>
<feature type="compositionally biased region" description="Basic and acidic residues" evidence="3">
    <location>
        <begin position="543"/>
        <end position="561"/>
    </location>
</feature>
<name>A0A034VVE6_BACDO</name>
<dbReference type="EMBL" id="GAKP01011673">
    <property type="protein sequence ID" value="JAC47279.1"/>
    <property type="molecule type" value="Transcribed_RNA"/>
</dbReference>
<dbReference type="InterPro" id="IPR038187">
    <property type="entry name" value="NAC_A/B_dom_sf"/>
</dbReference>
<evidence type="ECO:0000259" key="4">
    <source>
        <dbReference type="PROSITE" id="PS51151"/>
    </source>
</evidence>
<feature type="compositionally biased region" description="Polar residues" evidence="3">
    <location>
        <begin position="1113"/>
        <end position="1143"/>
    </location>
</feature>